<dbReference type="Proteomes" id="UP000480164">
    <property type="component" value="Unassembled WGS sequence"/>
</dbReference>
<organism evidence="1 2">
    <name type="scientific">Erwinia sorbitola</name>
    <dbReference type="NCBI Taxonomy" id="2681984"/>
    <lineage>
        <taxon>Bacteria</taxon>
        <taxon>Pseudomonadati</taxon>
        <taxon>Pseudomonadota</taxon>
        <taxon>Gammaproteobacteria</taxon>
        <taxon>Enterobacterales</taxon>
        <taxon>Erwiniaceae</taxon>
        <taxon>Erwinia</taxon>
    </lineage>
</organism>
<comment type="caution">
    <text evidence="1">The sequence shown here is derived from an EMBL/GenBank/DDBJ whole genome shotgun (WGS) entry which is preliminary data.</text>
</comment>
<accession>A0ABW9RH49</accession>
<evidence type="ECO:0000313" key="1">
    <source>
        <dbReference type="EMBL" id="MTD29417.1"/>
    </source>
</evidence>
<dbReference type="RefSeq" id="WP_154754628.1">
    <property type="nucleotide sequence ID" value="NZ_WLZX01000017.1"/>
</dbReference>
<dbReference type="InterPro" id="IPR029278">
    <property type="entry name" value="Imm26"/>
</dbReference>
<protein>
    <submittedName>
        <fullName evidence="1">Phosphotriesterase</fullName>
    </submittedName>
</protein>
<gene>
    <name evidence="1" type="ORF">GK011_21060</name>
</gene>
<name>A0ABW9RH49_9GAMM</name>
<sequence>MSDFKFWGWDKKPRTMLRFVKPGDIFCFRLDDEKYCFGRIISKIMSGHVAEFFDFISSLPEINEKEISTAKRIIDLTVIDTYSLFDKKIEKGSDWRIIGHQENYTPKNVDNFYFTYGLGNSCKKVDVFDNESAISEEESKKYPRLSPHGDFDIKNLIIK</sequence>
<proteinExistence type="predicted"/>
<dbReference type="Pfam" id="PF15428">
    <property type="entry name" value="Imm26"/>
    <property type="match status" value="1"/>
</dbReference>
<keyword evidence="2" id="KW-1185">Reference proteome</keyword>
<evidence type="ECO:0000313" key="2">
    <source>
        <dbReference type="Proteomes" id="UP000480164"/>
    </source>
</evidence>
<dbReference type="EMBL" id="WLZX01000017">
    <property type="protein sequence ID" value="MTD29417.1"/>
    <property type="molecule type" value="Genomic_DNA"/>
</dbReference>
<reference evidence="1 2" key="1">
    <citation type="submission" date="2019-11" db="EMBL/GenBank/DDBJ databases">
        <title>Erwinia sp. nov., isolated from feces of birds in Tibet plateau of China.</title>
        <authorList>
            <person name="Ge Y."/>
        </authorList>
    </citation>
    <scope>NUCLEOTIDE SEQUENCE [LARGE SCALE GENOMIC DNA]</scope>
    <source>
        <strain evidence="1 2">J316</strain>
    </source>
</reference>